<dbReference type="Gene3D" id="3.90.650.10">
    <property type="entry name" value="PurM-like C-terminal domain"/>
    <property type="match status" value="1"/>
</dbReference>
<feature type="binding site" evidence="1">
    <location>
        <position position="44"/>
    </location>
    <ligand>
        <name>Mg(2+)</name>
        <dbReference type="ChEBI" id="CHEBI:18420"/>
        <label>1</label>
    </ligand>
</feature>
<dbReference type="Gene3D" id="3.30.1330.10">
    <property type="entry name" value="PurM-like, N-terminal domain"/>
    <property type="match status" value="1"/>
</dbReference>
<dbReference type="Pfam" id="PF02769">
    <property type="entry name" value="AIRS_C"/>
    <property type="match status" value="1"/>
</dbReference>
<dbReference type="PANTHER" id="PTHR30270:SF0">
    <property type="entry name" value="THIAMINE-MONOPHOSPHATE KINASE"/>
    <property type="match status" value="1"/>
</dbReference>
<name>A0ABP3LC30_9BACI</name>
<keyword evidence="1" id="KW-0808">Transferase</keyword>
<keyword evidence="1" id="KW-0547">Nucleotide-binding</keyword>
<feature type="binding site" evidence="1">
    <location>
        <position position="209"/>
    </location>
    <ligand>
        <name>Mg(2+)</name>
        <dbReference type="ChEBI" id="CHEBI:18420"/>
        <label>3</label>
    </ligand>
</feature>
<dbReference type="InterPro" id="IPR006283">
    <property type="entry name" value="ThiL-like"/>
</dbReference>
<feature type="binding site" evidence="1">
    <location>
        <position position="27"/>
    </location>
    <ligand>
        <name>Mg(2+)</name>
        <dbReference type="ChEBI" id="CHEBI:18420"/>
        <label>4</label>
    </ligand>
</feature>
<feature type="binding site" evidence="1">
    <location>
        <position position="103"/>
    </location>
    <ligand>
        <name>ATP</name>
        <dbReference type="ChEBI" id="CHEBI:30616"/>
    </ligand>
</feature>
<comment type="miscellaneous">
    <text evidence="1">Reaction mechanism of ThiL seems to utilize a direct, inline transfer of the gamma-phosphate of ATP to TMP rather than a phosphorylated enzyme intermediate.</text>
</comment>
<feature type="binding site" evidence="1">
    <location>
        <position position="73"/>
    </location>
    <ligand>
        <name>Mg(2+)</name>
        <dbReference type="ChEBI" id="CHEBI:18420"/>
        <label>3</label>
    </ligand>
</feature>
<sequence length="321" mass="35827">MDEFSFIDSIMQKYYRQSSIIKGIGDDAAVVRPVNGFDMITASDTMVEDIHFRLATMTPYHIGYRVLAANISDLAAMGCDPAYYMVSIVIPKDWSKQQLQEIYAGMQDHAREHQMDLIGGDTVSGHQFVVTVTVYGYVPKGYARYRSQAREGDYVFATGYLGDSAYGLHLLLERGKSTDNPFIKRHQMPQPRVPFAQALQPLKRVCLNDISDGIASEANEIAQASGIDIEINFGDLPVRPEIKDHTLKDHKKWVLSGGEDFELLGTVSEDDWPRIQAAAEQTNTKVTKIGTVKPSTENPCVILCSDGRREKLSKSGYVHLQ</sequence>
<accession>A0ABP3LC30</accession>
<keyword evidence="1" id="KW-0067">ATP-binding</keyword>
<evidence type="ECO:0000259" key="2">
    <source>
        <dbReference type="Pfam" id="PF00586"/>
    </source>
</evidence>
<keyword evidence="1" id="KW-0460">Magnesium</keyword>
<reference evidence="5" key="1">
    <citation type="journal article" date="2019" name="Int. J. Syst. Evol. Microbiol.">
        <title>The Global Catalogue of Microorganisms (GCM) 10K type strain sequencing project: providing services to taxonomists for standard genome sequencing and annotation.</title>
        <authorList>
            <consortium name="The Broad Institute Genomics Platform"/>
            <consortium name="The Broad Institute Genome Sequencing Center for Infectious Disease"/>
            <person name="Wu L."/>
            <person name="Ma J."/>
        </authorList>
    </citation>
    <scope>NUCLEOTIDE SEQUENCE [LARGE SCALE GENOMIC DNA]</scope>
    <source>
        <strain evidence="5">JCM 12389</strain>
    </source>
</reference>
<dbReference type="PANTHER" id="PTHR30270">
    <property type="entry name" value="THIAMINE-MONOPHOSPHATE KINASE"/>
    <property type="match status" value="1"/>
</dbReference>
<dbReference type="InterPro" id="IPR036676">
    <property type="entry name" value="PurM-like_C_sf"/>
</dbReference>
<dbReference type="CDD" id="cd02194">
    <property type="entry name" value="ThiL"/>
    <property type="match status" value="1"/>
</dbReference>
<dbReference type="InterPro" id="IPR016188">
    <property type="entry name" value="PurM-like_N"/>
</dbReference>
<comment type="catalytic activity">
    <reaction evidence="1">
        <text>thiamine phosphate + ATP = thiamine diphosphate + ADP</text>
        <dbReference type="Rhea" id="RHEA:15913"/>
        <dbReference type="ChEBI" id="CHEBI:30616"/>
        <dbReference type="ChEBI" id="CHEBI:37575"/>
        <dbReference type="ChEBI" id="CHEBI:58937"/>
        <dbReference type="ChEBI" id="CHEBI:456216"/>
        <dbReference type="EC" id="2.7.4.16"/>
    </reaction>
</comment>
<proteinExistence type="inferred from homology"/>
<dbReference type="InterPro" id="IPR010918">
    <property type="entry name" value="PurM-like_C_dom"/>
</dbReference>
<comment type="function">
    <text evidence="1">Catalyzes the ATP-dependent phosphorylation of thiamine-monophosphate (TMP) to form thiamine-pyrophosphate (TPP), the active form of vitamin B1.</text>
</comment>
<feature type="binding site" evidence="1">
    <location>
        <position position="27"/>
    </location>
    <ligand>
        <name>Mg(2+)</name>
        <dbReference type="ChEBI" id="CHEBI:18420"/>
        <label>3</label>
    </ligand>
</feature>
<evidence type="ECO:0000256" key="1">
    <source>
        <dbReference type="HAMAP-Rule" id="MF_02128"/>
    </source>
</evidence>
<dbReference type="EMBL" id="BAAADO010000005">
    <property type="protein sequence ID" value="GAA0496699.1"/>
    <property type="molecule type" value="Genomic_DNA"/>
</dbReference>
<comment type="caution">
    <text evidence="1">Lacks conserved residue(s) required for the propagation of feature annotation.</text>
</comment>
<dbReference type="InterPro" id="IPR036921">
    <property type="entry name" value="PurM-like_N_sf"/>
</dbReference>
<dbReference type="Proteomes" id="UP001500880">
    <property type="component" value="Unassembled WGS sequence"/>
</dbReference>
<dbReference type="NCBIfam" id="TIGR01379">
    <property type="entry name" value="thiL"/>
    <property type="match status" value="1"/>
</dbReference>
<dbReference type="RefSeq" id="WP_343841537.1">
    <property type="nucleotide sequence ID" value="NZ_BAAADO010000005.1"/>
</dbReference>
<evidence type="ECO:0000313" key="5">
    <source>
        <dbReference type="Proteomes" id="UP001500880"/>
    </source>
</evidence>
<keyword evidence="1 4" id="KW-0418">Kinase</keyword>
<dbReference type="GO" id="GO:0016301">
    <property type="term" value="F:kinase activity"/>
    <property type="evidence" value="ECO:0007669"/>
    <property type="project" value="UniProtKB-KW"/>
</dbReference>
<feature type="binding site" evidence="1">
    <location>
        <position position="121"/>
    </location>
    <ligand>
        <name>Mg(2+)</name>
        <dbReference type="ChEBI" id="CHEBI:18420"/>
        <label>1</label>
    </ligand>
</feature>
<dbReference type="HAMAP" id="MF_02128">
    <property type="entry name" value="TMP_kinase"/>
    <property type="match status" value="1"/>
</dbReference>
<dbReference type="EC" id="2.7.4.16" evidence="1"/>
<dbReference type="Pfam" id="PF00586">
    <property type="entry name" value="AIRS"/>
    <property type="match status" value="1"/>
</dbReference>
<comment type="pathway">
    <text evidence="1">Cofactor biosynthesis; thiamine diphosphate biosynthesis; thiamine diphosphate from thiamine phosphate: step 1/1.</text>
</comment>
<dbReference type="PIRSF" id="PIRSF005303">
    <property type="entry name" value="Thiam_monoph_kin"/>
    <property type="match status" value="1"/>
</dbReference>
<comment type="caution">
    <text evidence="4">The sequence shown here is derived from an EMBL/GenBank/DDBJ whole genome shotgun (WGS) entry which is preliminary data.</text>
</comment>
<protein>
    <recommendedName>
        <fullName evidence="1">Thiamine-monophosphate kinase</fullName>
        <shortName evidence="1">TMP kinase</shortName>
        <shortName evidence="1">Thiamine-phosphate kinase</shortName>
        <ecNumber evidence="1">2.7.4.16</ecNumber>
    </recommendedName>
</protein>
<feature type="binding site" evidence="1">
    <location>
        <position position="44"/>
    </location>
    <ligand>
        <name>Mg(2+)</name>
        <dbReference type="ChEBI" id="CHEBI:18420"/>
        <label>2</label>
    </ligand>
</feature>
<feature type="binding site" evidence="1">
    <location>
        <position position="51"/>
    </location>
    <ligand>
        <name>substrate</name>
    </ligand>
</feature>
<feature type="binding site" evidence="1">
    <location>
        <position position="211"/>
    </location>
    <ligand>
        <name>ATP</name>
        <dbReference type="ChEBI" id="CHEBI:30616"/>
    </ligand>
</feature>
<comment type="similarity">
    <text evidence="1">Belongs to the thiamine-monophosphate kinase family.</text>
</comment>
<feature type="binding site" evidence="1">
    <location>
        <position position="43"/>
    </location>
    <ligand>
        <name>Mg(2+)</name>
        <dbReference type="ChEBI" id="CHEBI:18420"/>
        <label>1</label>
    </ligand>
</feature>
<organism evidence="4 5">
    <name type="scientific">Salinibacillus aidingensis</name>
    <dbReference type="NCBI Taxonomy" id="237684"/>
    <lineage>
        <taxon>Bacteria</taxon>
        <taxon>Bacillati</taxon>
        <taxon>Bacillota</taxon>
        <taxon>Bacilli</taxon>
        <taxon>Bacillales</taxon>
        <taxon>Bacillaceae</taxon>
        <taxon>Salinibacillus</taxon>
    </lineage>
</organism>
<feature type="binding site" evidence="1">
    <location>
        <position position="73"/>
    </location>
    <ligand>
        <name>Mg(2+)</name>
        <dbReference type="ChEBI" id="CHEBI:18420"/>
        <label>2</label>
    </ligand>
</feature>
<feature type="binding site" evidence="1">
    <location>
        <position position="146"/>
    </location>
    <ligand>
        <name>ATP</name>
        <dbReference type="ChEBI" id="CHEBI:30616"/>
    </ligand>
</feature>
<feature type="domain" description="PurM-like C-terminal" evidence="3">
    <location>
        <begin position="150"/>
        <end position="295"/>
    </location>
</feature>
<evidence type="ECO:0000259" key="3">
    <source>
        <dbReference type="Pfam" id="PF02769"/>
    </source>
</evidence>
<gene>
    <name evidence="1 4" type="primary">thiL</name>
    <name evidence="4" type="ORF">GCM10008986_24510</name>
</gene>
<feature type="domain" description="PurM-like N-terminal" evidence="2">
    <location>
        <begin position="25"/>
        <end position="138"/>
    </location>
</feature>
<evidence type="ECO:0000313" key="4">
    <source>
        <dbReference type="EMBL" id="GAA0496699.1"/>
    </source>
</evidence>
<keyword evidence="1" id="KW-0479">Metal-binding</keyword>
<feature type="binding site" evidence="1">
    <location>
        <position position="259"/>
    </location>
    <ligand>
        <name>substrate</name>
    </ligand>
</feature>
<feature type="binding site" evidence="1">
    <location>
        <position position="317"/>
    </location>
    <ligand>
        <name>substrate</name>
    </ligand>
</feature>
<feature type="binding site" evidence="1">
    <location>
        <position position="212"/>
    </location>
    <ligand>
        <name>Mg(2+)</name>
        <dbReference type="ChEBI" id="CHEBI:18420"/>
        <label>5</label>
    </ligand>
</feature>
<dbReference type="SUPFAM" id="SSF56042">
    <property type="entry name" value="PurM C-terminal domain-like"/>
    <property type="match status" value="1"/>
</dbReference>
<feature type="binding site" evidence="1">
    <location>
        <position position="73"/>
    </location>
    <ligand>
        <name>Mg(2+)</name>
        <dbReference type="ChEBI" id="CHEBI:18420"/>
        <label>4</label>
    </ligand>
</feature>
<keyword evidence="1" id="KW-0784">Thiamine biosynthesis</keyword>
<keyword evidence="5" id="KW-1185">Reference proteome</keyword>
<feature type="binding site" evidence="1">
    <location>
        <begin position="120"/>
        <end position="121"/>
    </location>
    <ligand>
        <name>ATP</name>
        <dbReference type="ChEBI" id="CHEBI:30616"/>
    </ligand>
</feature>
<dbReference type="SUPFAM" id="SSF55326">
    <property type="entry name" value="PurM N-terminal domain-like"/>
    <property type="match status" value="1"/>
</dbReference>